<comment type="caution">
    <text evidence="1">The sequence shown here is derived from an EMBL/GenBank/DDBJ whole genome shotgun (WGS) entry which is preliminary data.</text>
</comment>
<dbReference type="InterPro" id="IPR027417">
    <property type="entry name" value="P-loop_NTPase"/>
</dbReference>
<protein>
    <submittedName>
        <fullName evidence="1">29185_t:CDS:1</fullName>
    </submittedName>
</protein>
<gene>
    <name evidence="1" type="ORF">GMARGA_LOCUS8246</name>
</gene>
<proteinExistence type="predicted"/>
<evidence type="ECO:0000313" key="2">
    <source>
        <dbReference type="Proteomes" id="UP000789901"/>
    </source>
</evidence>
<accession>A0ABN7ULX7</accession>
<name>A0ABN7ULX7_GIGMA</name>
<reference evidence="1 2" key="1">
    <citation type="submission" date="2021-06" db="EMBL/GenBank/DDBJ databases">
        <authorList>
            <person name="Kallberg Y."/>
            <person name="Tangrot J."/>
            <person name="Rosling A."/>
        </authorList>
    </citation>
    <scope>NUCLEOTIDE SEQUENCE [LARGE SCALE GENOMIC DNA]</scope>
    <source>
        <strain evidence="1 2">120-4 pot B 10/14</strain>
    </source>
</reference>
<keyword evidence="2" id="KW-1185">Reference proteome</keyword>
<evidence type="ECO:0000313" key="1">
    <source>
        <dbReference type="EMBL" id="CAG8629260.1"/>
    </source>
</evidence>
<organism evidence="1 2">
    <name type="scientific">Gigaspora margarita</name>
    <dbReference type="NCBI Taxonomy" id="4874"/>
    <lineage>
        <taxon>Eukaryota</taxon>
        <taxon>Fungi</taxon>
        <taxon>Fungi incertae sedis</taxon>
        <taxon>Mucoromycota</taxon>
        <taxon>Glomeromycotina</taxon>
        <taxon>Glomeromycetes</taxon>
        <taxon>Diversisporales</taxon>
        <taxon>Gigasporaceae</taxon>
        <taxon>Gigaspora</taxon>
    </lineage>
</organism>
<dbReference type="Proteomes" id="UP000789901">
    <property type="component" value="Unassembled WGS sequence"/>
</dbReference>
<sequence length="246" mass="28334">MTNYDSINNIADSQYVKETSNYIKLLNELRRVGAHFAVNLPTIVFYGNQFAGKISLRKEYDENEKRLSNLVETKIKSKNWDFKVEVDSQLHDNQAIVTLSKEAHPLDVRTLELKLINLNSGIMSTKVQREKSITIEEARLAENPWNDYLRERIKNKLFELLIKSIKRGLPNIRKDFFLIGCNVNGYNKKISDATFDILEDFIEDLNEIVNNAHESLLLSSIPHSVAQTMNDSRNLGKIEKNLPLIV</sequence>
<dbReference type="EMBL" id="CAJVQB010004184">
    <property type="protein sequence ID" value="CAG8629260.1"/>
    <property type="molecule type" value="Genomic_DNA"/>
</dbReference>
<dbReference type="Gene3D" id="3.40.50.300">
    <property type="entry name" value="P-loop containing nucleotide triphosphate hydrolases"/>
    <property type="match status" value="1"/>
</dbReference>